<reference evidence="2" key="1">
    <citation type="submission" date="2016-07" db="EMBL/GenBank/DDBJ databases">
        <title>Microvirga ossetica sp. nov. a new species of rhizobia isolated from root nodules of the legume species Vicia alpestris Steven originated from North Ossetia region in the Caucasus.</title>
        <authorList>
            <person name="Safronova V.I."/>
            <person name="Kuznetsova I.G."/>
            <person name="Sazanova A.L."/>
            <person name="Belimov A."/>
            <person name="Andronov E."/>
            <person name="Osledkin Y.S."/>
            <person name="Onishchuk O.P."/>
            <person name="Kurchak O.N."/>
            <person name="Shaposhnikov A.I."/>
            <person name="Willems A."/>
            <person name="Tikhonovich I.A."/>
        </authorList>
    </citation>
    <scope>NUCLEOTIDE SEQUENCE [LARGE SCALE GENOMIC DNA]</scope>
    <source>
        <strain evidence="2">V5/3M</strain>
        <plasmid evidence="2">unnamed4</plasmid>
    </source>
</reference>
<dbReference type="KEGG" id="moc:BB934_42725"/>
<keyword evidence="2" id="KW-0614">Plasmid</keyword>
<dbReference type="EMBL" id="CP016620">
    <property type="protein sequence ID" value="ANY85345.1"/>
    <property type="molecule type" value="Genomic_DNA"/>
</dbReference>
<accession>A0A1B2EZC6</accession>
<geneLocation type="plasmid" evidence="2">
    <name>unnamed4</name>
</geneLocation>
<organism evidence="2">
    <name type="scientific">Microvirga ossetica</name>
    <dbReference type="NCBI Taxonomy" id="1882682"/>
    <lineage>
        <taxon>Bacteria</taxon>
        <taxon>Pseudomonadati</taxon>
        <taxon>Pseudomonadota</taxon>
        <taxon>Alphaproteobacteria</taxon>
        <taxon>Hyphomicrobiales</taxon>
        <taxon>Methylobacteriaceae</taxon>
        <taxon>Microvirga</taxon>
    </lineage>
</organism>
<proteinExistence type="predicted"/>
<protein>
    <submittedName>
        <fullName evidence="2">Uncharacterized protein</fullName>
    </submittedName>
</protein>
<sequence>MVTRIARLKDFITDGYPDAGLQVQILAEDHIGTYIVPFLCERINGEWRNGITGETVQACILGWREVQTRSRDRTIPAQQSTKTRDRLD</sequence>
<gene>
    <name evidence="2" type="ORF">BB934_42725</name>
</gene>
<dbReference type="AlphaFoldDB" id="A0A1B2EZC6"/>
<evidence type="ECO:0000256" key="1">
    <source>
        <dbReference type="SAM" id="MobiDB-lite"/>
    </source>
</evidence>
<evidence type="ECO:0000313" key="2">
    <source>
        <dbReference type="EMBL" id="ANY85345.1"/>
    </source>
</evidence>
<feature type="region of interest" description="Disordered" evidence="1">
    <location>
        <begin position="68"/>
        <end position="88"/>
    </location>
</feature>
<name>A0A1B2EZC6_9HYPH</name>